<dbReference type="InterPro" id="IPR029063">
    <property type="entry name" value="SAM-dependent_MTases_sf"/>
</dbReference>
<keyword evidence="2 5" id="KW-0489">Methyltransferase</keyword>
<dbReference type="AlphaFoldDB" id="A0A0U1HRF9"/>
<comment type="similarity">
    <text evidence="1">Belongs to the N(4)/N(6)-methyltransferase family.</text>
</comment>
<evidence type="ECO:0000256" key="2">
    <source>
        <dbReference type="ARBA" id="ARBA00022603"/>
    </source>
</evidence>
<evidence type="ECO:0000259" key="4">
    <source>
        <dbReference type="Pfam" id="PF01555"/>
    </source>
</evidence>
<accession>A0A0U1HRF9</accession>
<evidence type="ECO:0000256" key="1">
    <source>
        <dbReference type="ARBA" id="ARBA00006594"/>
    </source>
</evidence>
<feature type="domain" description="DNA methylase N-4/N-6" evidence="4">
    <location>
        <begin position="45"/>
        <end position="94"/>
    </location>
</feature>
<dbReference type="GO" id="GO:0008170">
    <property type="term" value="F:N-methyltransferase activity"/>
    <property type="evidence" value="ECO:0007669"/>
    <property type="project" value="InterPro"/>
</dbReference>
<dbReference type="Proteomes" id="UP000042054">
    <property type="component" value="Unassembled WGS sequence"/>
</dbReference>
<evidence type="ECO:0000256" key="3">
    <source>
        <dbReference type="ARBA" id="ARBA00022679"/>
    </source>
</evidence>
<proteinExistence type="inferred from homology"/>
<gene>
    <name evidence="5" type="ORF">ERS008555_01464</name>
</gene>
<evidence type="ECO:0000313" key="6">
    <source>
        <dbReference type="Proteomes" id="UP000042054"/>
    </source>
</evidence>
<organism evidence="5 6">
    <name type="scientific">Yersinia rohdei</name>
    <dbReference type="NCBI Taxonomy" id="29485"/>
    <lineage>
        <taxon>Bacteria</taxon>
        <taxon>Pseudomonadati</taxon>
        <taxon>Pseudomonadota</taxon>
        <taxon>Gammaproteobacteria</taxon>
        <taxon>Enterobacterales</taxon>
        <taxon>Yersiniaceae</taxon>
        <taxon>Yersinia</taxon>
    </lineage>
</organism>
<dbReference type="EMBL" id="CTKE01000006">
    <property type="protein sequence ID" value="CQI89189.1"/>
    <property type="molecule type" value="Genomic_DNA"/>
</dbReference>
<keyword evidence="3" id="KW-0808">Transferase</keyword>
<dbReference type="InterPro" id="IPR002052">
    <property type="entry name" value="DNA_methylase_N6_adenine_CS"/>
</dbReference>
<dbReference type="SUPFAM" id="SSF53335">
    <property type="entry name" value="S-adenosyl-L-methionine-dependent methyltransferases"/>
    <property type="match status" value="2"/>
</dbReference>
<dbReference type="PROSITE" id="PS00092">
    <property type="entry name" value="N6_MTASE"/>
    <property type="match status" value="1"/>
</dbReference>
<dbReference type="Pfam" id="PF01555">
    <property type="entry name" value="N6_N4_Mtase"/>
    <property type="match status" value="1"/>
</dbReference>
<dbReference type="RefSeq" id="WP_082241257.1">
    <property type="nucleotide sequence ID" value="NZ_CTKE01000006.1"/>
</dbReference>
<dbReference type="GO" id="GO:0032259">
    <property type="term" value="P:methylation"/>
    <property type="evidence" value="ECO:0007669"/>
    <property type="project" value="UniProtKB-KW"/>
</dbReference>
<name>A0A0U1HRF9_YERRO</name>
<evidence type="ECO:0000313" key="5">
    <source>
        <dbReference type="EMBL" id="CQI89189.1"/>
    </source>
</evidence>
<dbReference type="InterPro" id="IPR002941">
    <property type="entry name" value="DNA_methylase_N4/N6"/>
</dbReference>
<protein>
    <submittedName>
        <fullName evidence="5">Putative methylase</fullName>
    </submittedName>
</protein>
<reference evidence="5 6" key="1">
    <citation type="submission" date="2015-03" db="EMBL/GenBank/DDBJ databases">
        <authorList>
            <person name="Murphy D."/>
        </authorList>
    </citation>
    <scope>NUCLEOTIDE SEQUENCE [LARGE SCALE GENOMIC DNA]</scope>
    <source>
        <strain evidence="5 6">68/02</strain>
    </source>
</reference>
<sequence length="624" mass="68693">MNIASEVDKEIKKITPGAGSKKVHEIDDSVVKLYNTPLPSKRTGPLYNAFSYPTKISPEAIAIYIATHTSPGATVLDAFGGSGTTGLAVLLCDRPTSEMKNIAKSLDAKPKWGPRNALLFEIGTLGSFVSQTMCHPPQPSEFEAAVSELCQRAESKLSWLFEAKDATGQTGTLRHAIWSDILVCPDCATETSLWDACVETKPLAMKELFRCKGCDNEVVVKACKRATETVRDAFGREQLTKKRVLVRVHGRCGTSRWQRPPTDEDRALIMRINDEKLPSSAPDAEIQWGELHRAGYHLGIEKLHHFYTKRNFIAMTTLLDLASEFPVSVRDALRLLVLSYNASHSTLMTRVVLKKGQNDFVLTSAQSGVLYISGLPVEKNVIEGVRRKSKAFIDSFKLLSGSQSCVTVYNSSSESMSIEAESIDYIFTDPPFGDYIPYAELNQINELWLGRPTDRSREVIISPSQAKGVAEYGEMMGSVFKELARVLKSDGLATVVFHSAHSEVWRTLALAYTGAGFAVEATSVLDKIQASFKQIVATVSVKGDPLLLLSKRSGADVTLRSNSEIAAEIIRKAHSDGAPLEPQRLYSEFIGRCLELGIVVDMNARAFYNFVQTQGRKHEGPGYL</sequence>
<dbReference type="OrthoDB" id="9816043at2"/>
<dbReference type="Gene3D" id="3.40.50.150">
    <property type="entry name" value="Vaccinia Virus protein VP39"/>
    <property type="match status" value="2"/>
</dbReference>
<dbReference type="GO" id="GO:0003677">
    <property type="term" value="F:DNA binding"/>
    <property type="evidence" value="ECO:0007669"/>
    <property type="project" value="InterPro"/>
</dbReference>